<comment type="similarity">
    <text evidence="1">Belongs to the UDP-glycosyltransferase family.</text>
</comment>
<keyword evidence="2" id="KW-0328">Glycosyltransferase</keyword>
<proteinExistence type="inferred from homology"/>
<evidence type="ECO:0000313" key="3">
    <source>
        <dbReference type="EMBL" id="EXC31774.1"/>
    </source>
</evidence>
<gene>
    <name evidence="3" type="ORF">L484_020598</name>
</gene>
<evidence type="ECO:0000256" key="1">
    <source>
        <dbReference type="ARBA" id="ARBA00009995"/>
    </source>
</evidence>
<evidence type="ECO:0000313" key="4">
    <source>
        <dbReference type="Proteomes" id="UP000030645"/>
    </source>
</evidence>
<dbReference type="GO" id="GO:0080044">
    <property type="term" value="F:quercetin 7-O-glucosyltransferase activity"/>
    <property type="evidence" value="ECO:0007669"/>
    <property type="project" value="TreeGrafter"/>
</dbReference>
<dbReference type="STRING" id="981085.W9SH32"/>
<dbReference type="Proteomes" id="UP000030645">
    <property type="component" value="Unassembled WGS sequence"/>
</dbReference>
<dbReference type="GO" id="GO:0080043">
    <property type="term" value="F:quercetin 3-O-glucosyltransferase activity"/>
    <property type="evidence" value="ECO:0007669"/>
    <property type="project" value="TreeGrafter"/>
</dbReference>
<sequence>MEPKDMMSYLQECDTTSVCHQIIFNAFKDARGAHFVLCNTVQELEPDTVLALQAKMPFYAIGPIFPTGFTKSTVATSLWSESDCTGWLNAKPHGLDYRKAIQEVKLILDNALGSNGSSEKNMDQFINDLKTRIQVPLPLAIDHRALRSKLSNFDSIKALGNMCSAVGAVHLYRIAMTFKYDVDVKLSPQPICDHFSREENRNVSSES</sequence>
<dbReference type="PANTHER" id="PTHR11926:SF1494">
    <property type="entry name" value="FLAVONOL 3-O-GLUCOSYLTRANSFERASE UGT76E12-RELATED"/>
    <property type="match status" value="1"/>
</dbReference>
<dbReference type="eggNOG" id="KOG1192">
    <property type="taxonomic scope" value="Eukaryota"/>
</dbReference>
<dbReference type="PANTHER" id="PTHR11926">
    <property type="entry name" value="GLUCOSYL/GLUCURONOSYL TRANSFERASES"/>
    <property type="match status" value="1"/>
</dbReference>
<dbReference type="AlphaFoldDB" id="W9SH32"/>
<keyword evidence="4" id="KW-1185">Reference proteome</keyword>
<keyword evidence="2" id="KW-0808">Transferase</keyword>
<dbReference type="SUPFAM" id="SSF53756">
    <property type="entry name" value="UDP-Glycosyltransferase/glycogen phosphorylase"/>
    <property type="match status" value="1"/>
</dbReference>
<evidence type="ECO:0000256" key="2">
    <source>
        <dbReference type="ARBA" id="ARBA00022676"/>
    </source>
</evidence>
<name>W9SH32_9ROSA</name>
<organism evidence="3 4">
    <name type="scientific">Morus notabilis</name>
    <dbReference type="NCBI Taxonomy" id="981085"/>
    <lineage>
        <taxon>Eukaryota</taxon>
        <taxon>Viridiplantae</taxon>
        <taxon>Streptophyta</taxon>
        <taxon>Embryophyta</taxon>
        <taxon>Tracheophyta</taxon>
        <taxon>Spermatophyta</taxon>
        <taxon>Magnoliopsida</taxon>
        <taxon>eudicotyledons</taxon>
        <taxon>Gunneridae</taxon>
        <taxon>Pentapetalae</taxon>
        <taxon>rosids</taxon>
        <taxon>fabids</taxon>
        <taxon>Rosales</taxon>
        <taxon>Moraceae</taxon>
        <taxon>Moreae</taxon>
        <taxon>Morus</taxon>
    </lineage>
</organism>
<protein>
    <submittedName>
        <fullName evidence="3">Uncharacterized protein</fullName>
    </submittedName>
</protein>
<reference evidence="4" key="1">
    <citation type="submission" date="2013-01" db="EMBL/GenBank/DDBJ databases">
        <title>Draft Genome Sequence of a Mulberry Tree, Morus notabilis C.K. Schneid.</title>
        <authorList>
            <person name="He N."/>
            <person name="Zhao S."/>
        </authorList>
    </citation>
    <scope>NUCLEOTIDE SEQUENCE</scope>
</reference>
<dbReference type="EMBL" id="KE346271">
    <property type="protein sequence ID" value="EXC31774.1"/>
    <property type="molecule type" value="Genomic_DNA"/>
</dbReference>
<accession>W9SH32</accession>
<dbReference type="Gene3D" id="3.40.50.2000">
    <property type="entry name" value="Glycogen Phosphorylase B"/>
    <property type="match status" value="2"/>
</dbReference>